<keyword evidence="3" id="KW-0238">DNA-binding</keyword>
<evidence type="ECO:0000256" key="3">
    <source>
        <dbReference type="ARBA" id="ARBA00023125"/>
    </source>
</evidence>
<reference evidence="6 7" key="1">
    <citation type="submission" date="2019-07" db="EMBL/GenBank/DDBJ databases">
        <title>Whole genome shotgun sequence of Halomonas cupida NBRC 102219.</title>
        <authorList>
            <person name="Hosoyama A."/>
            <person name="Uohara A."/>
            <person name="Ohji S."/>
            <person name="Ichikawa N."/>
        </authorList>
    </citation>
    <scope>NUCLEOTIDE SEQUENCE [LARGE SCALE GENOMIC DNA]</scope>
    <source>
        <strain evidence="6 7">NBRC 102219</strain>
    </source>
</reference>
<sequence>MLMDRLRAIECFVHAVDTGSIAGAARRLGISSAAASQNINRLETHLNVRLLTRTTRRMALTDSGQAYYTRVKHIARDIELAHNAISVLHAEPQGRLRIASTAAFGRHVLAPLLPDFNARYPLLSVELLTTDRSVDHISETLDVSIRFAPQLDEGLIARHIASIPFHFCASPGYLAQAGTPHEPEALREHDCLVFRFPRDGRFLSWGFIRDGLRFEPETRVAMISDDIDVLAQMALAGGGITRLAAFIAQPYLNQQRLVALFEPGQSATARAVSEPMDIYLCVRDRRDLTPKVRALMDFLVERLPAQWRPQ</sequence>
<dbReference type="Proteomes" id="UP000321726">
    <property type="component" value="Unassembled WGS sequence"/>
</dbReference>
<dbReference type="SUPFAM" id="SSF53850">
    <property type="entry name" value="Periplasmic binding protein-like II"/>
    <property type="match status" value="1"/>
</dbReference>
<dbReference type="InterPro" id="IPR036388">
    <property type="entry name" value="WH-like_DNA-bd_sf"/>
</dbReference>
<accession>A0ABQ0WFV9</accession>
<evidence type="ECO:0000256" key="1">
    <source>
        <dbReference type="ARBA" id="ARBA00009437"/>
    </source>
</evidence>
<dbReference type="InterPro" id="IPR005119">
    <property type="entry name" value="LysR_subst-bd"/>
</dbReference>
<dbReference type="PANTHER" id="PTHR30537:SF17">
    <property type="entry name" value="LYSR-FAMILY REGULATORY PROTEIN"/>
    <property type="match status" value="1"/>
</dbReference>
<organism evidence="6 7">
    <name type="scientific">Halomonas cupida</name>
    <dbReference type="NCBI Taxonomy" id="44933"/>
    <lineage>
        <taxon>Bacteria</taxon>
        <taxon>Pseudomonadati</taxon>
        <taxon>Pseudomonadota</taxon>
        <taxon>Gammaproteobacteria</taxon>
        <taxon>Oceanospirillales</taxon>
        <taxon>Halomonadaceae</taxon>
        <taxon>Halomonas</taxon>
    </lineage>
</organism>
<dbReference type="InterPro" id="IPR036390">
    <property type="entry name" value="WH_DNA-bd_sf"/>
</dbReference>
<keyword evidence="2" id="KW-0805">Transcription regulation</keyword>
<dbReference type="Gene3D" id="3.40.190.290">
    <property type="match status" value="1"/>
</dbReference>
<dbReference type="InterPro" id="IPR058163">
    <property type="entry name" value="LysR-type_TF_proteobact-type"/>
</dbReference>
<name>A0ABQ0WFV9_9GAMM</name>
<gene>
    <name evidence="6" type="ORF">HCU01_24410</name>
</gene>
<evidence type="ECO:0000256" key="2">
    <source>
        <dbReference type="ARBA" id="ARBA00023015"/>
    </source>
</evidence>
<dbReference type="Pfam" id="PF00126">
    <property type="entry name" value="HTH_1"/>
    <property type="match status" value="1"/>
</dbReference>
<evidence type="ECO:0000259" key="5">
    <source>
        <dbReference type="PROSITE" id="PS50931"/>
    </source>
</evidence>
<keyword evidence="4" id="KW-0804">Transcription</keyword>
<evidence type="ECO:0000313" key="7">
    <source>
        <dbReference type="Proteomes" id="UP000321726"/>
    </source>
</evidence>
<dbReference type="CDD" id="cd08422">
    <property type="entry name" value="PBP2_CrgA_like"/>
    <property type="match status" value="1"/>
</dbReference>
<evidence type="ECO:0000313" key="6">
    <source>
        <dbReference type="EMBL" id="GEN24492.1"/>
    </source>
</evidence>
<dbReference type="Gene3D" id="1.10.10.10">
    <property type="entry name" value="Winged helix-like DNA-binding domain superfamily/Winged helix DNA-binding domain"/>
    <property type="match status" value="1"/>
</dbReference>
<dbReference type="Pfam" id="PF03466">
    <property type="entry name" value="LysR_substrate"/>
    <property type="match status" value="1"/>
</dbReference>
<evidence type="ECO:0000256" key="4">
    <source>
        <dbReference type="ARBA" id="ARBA00023163"/>
    </source>
</evidence>
<dbReference type="PANTHER" id="PTHR30537">
    <property type="entry name" value="HTH-TYPE TRANSCRIPTIONAL REGULATOR"/>
    <property type="match status" value="1"/>
</dbReference>
<feature type="domain" description="HTH lysR-type" evidence="5">
    <location>
        <begin position="4"/>
        <end position="61"/>
    </location>
</feature>
<protein>
    <submittedName>
        <fullName evidence="6">Transcriptional regulator</fullName>
    </submittedName>
</protein>
<dbReference type="PROSITE" id="PS50931">
    <property type="entry name" value="HTH_LYSR"/>
    <property type="match status" value="1"/>
</dbReference>
<proteinExistence type="inferred from homology"/>
<dbReference type="InterPro" id="IPR000847">
    <property type="entry name" value="LysR_HTH_N"/>
</dbReference>
<dbReference type="EMBL" id="BJXU01000094">
    <property type="protein sequence ID" value="GEN24492.1"/>
    <property type="molecule type" value="Genomic_DNA"/>
</dbReference>
<comment type="caution">
    <text evidence="6">The sequence shown here is derived from an EMBL/GenBank/DDBJ whole genome shotgun (WGS) entry which is preliminary data.</text>
</comment>
<dbReference type="SUPFAM" id="SSF46785">
    <property type="entry name" value="Winged helix' DNA-binding domain"/>
    <property type="match status" value="1"/>
</dbReference>
<comment type="similarity">
    <text evidence="1">Belongs to the LysR transcriptional regulatory family.</text>
</comment>
<keyword evidence="7" id="KW-1185">Reference proteome</keyword>